<keyword evidence="2" id="KW-0963">Cytoplasm</keyword>
<dbReference type="Proteomes" id="UP001152795">
    <property type="component" value="Unassembled WGS sequence"/>
</dbReference>
<accession>A0A7D9IAG6</accession>
<name>A0A7D9IAG6_PARCT</name>
<dbReference type="EMBL" id="CACRXK020004518">
    <property type="protein sequence ID" value="CAB4003029.1"/>
    <property type="molecule type" value="Genomic_DNA"/>
</dbReference>
<sequence>MADRKFTNVRKRLDQLGYRQALGIESVPLVEKLFTDLVHTTESLKNAKLQLNKRGKDRTTFEDNAQPYKSDNAKLVRENNELHVQLIRAKEDSEHTIKELKRSLRKMEHENADLKFLNTQYVHKVKALEKDSSEKTIRISELQEKNLHAVVETPGGRKKQIPTRRQRMDIKSTLNRSDGATRSASAYTHDPYVADLLNVADGRIEELQGKLNEMENEREAMERRNKTLRKQVEHRDKEIERLGHLLEGGRPLHAVMKDTRQDSSDKIVAHLNVQVDYLQQANKDLEKKVKESSSGRDEMRSQVKDLSEENEQLQVRIKKLEKKKNAAEEQRDKVANIAVQDADEAKSELRNVEMELENGRREVNELRKERQRCIEECERLGDALSSLGEQKDKLERLLENCEDEKVRVAERNAKLTASERDLVVSLEKLRLKKSPSKSSKSPSKHDSVIKSLEKELGYYKEECASLQEMVKKKLVDSVQASPKKKGKSDAKWQSMIRIMEEERDYYKTEYETLRKKKGAGKSPTNKEKVSSNASEVARLRRERDDLQALLEKFERHLADIQENVKTVVSDRDSVQLLYEQ</sequence>
<comment type="subcellular location">
    <subcellularLocation>
        <location evidence="1">Cytoplasm</location>
        <location evidence="1">Cytoskeleton</location>
        <location evidence="1">Microtubule organizing center</location>
        <location evidence="1">Centrosome</location>
        <location evidence="1">Centriole</location>
    </subcellularLocation>
</comment>
<organism evidence="5 6">
    <name type="scientific">Paramuricea clavata</name>
    <name type="common">Red gorgonian</name>
    <name type="synonym">Violescent sea-whip</name>
    <dbReference type="NCBI Taxonomy" id="317549"/>
    <lineage>
        <taxon>Eukaryota</taxon>
        <taxon>Metazoa</taxon>
        <taxon>Cnidaria</taxon>
        <taxon>Anthozoa</taxon>
        <taxon>Octocorallia</taxon>
        <taxon>Malacalcyonacea</taxon>
        <taxon>Plexauridae</taxon>
        <taxon>Paramuricea</taxon>
    </lineage>
</organism>
<dbReference type="InterPro" id="IPR051877">
    <property type="entry name" value="Centriole_BasalBody_StrucProt"/>
</dbReference>
<evidence type="ECO:0000256" key="3">
    <source>
        <dbReference type="ARBA" id="ARBA00023212"/>
    </source>
</evidence>
<feature type="non-terminal residue" evidence="5">
    <location>
        <position position="580"/>
    </location>
</feature>
<evidence type="ECO:0000313" key="6">
    <source>
        <dbReference type="Proteomes" id="UP001152795"/>
    </source>
</evidence>
<proteinExistence type="inferred from homology"/>
<evidence type="ECO:0000313" key="5">
    <source>
        <dbReference type="EMBL" id="CAB4003029.1"/>
    </source>
</evidence>
<keyword evidence="3" id="KW-0206">Cytoskeleton</keyword>
<dbReference type="PANTHER" id="PTHR20544:SF0">
    <property type="entry name" value="NUCLEOPROTEIN TPR_MLP1 DOMAIN-CONTAINING PROTEIN"/>
    <property type="match status" value="1"/>
</dbReference>
<evidence type="ECO:0000256" key="4">
    <source>
        <dbReference type="ARBA" id="ARBA00038123"/>
    </source>
</evidence>
<protein>
    <submittedName>
        <fullName evidence="5">Uncharacterized protein</fullName>
    </submittedName>
</protein>
<dbReference type="PANTHER" id="PTHR20544">
    <property type="entry name" value="CENTROSOMAL PROTEIN CEP135"/>
    <property type="match status" value="1"/>
</dbReference>
<comment type="caution">
    <text evidence="5">The sequence shown here is derived from an EMBL/GenBank/DDBJ whole genome shotgun (WGS) entry which is preliminary data.</text>
</comment>
<dbReference type="Gene3D" id="1.10.287.2610">
    <property type="match status" value="1"/>
</dbReference>
<dbReference type="OrthoDB" id="10254663at2759"/>
<reference evidence="5" key="1">
    <citation type="submission" date="2020-04" db="EMBL/GenBank/DDBJ databases">
        <authorList>
            <person name="Alioto T."/>
            <person name="Alioto T."/>
            <person name="Gomez Garrido J."/>
        </authorList>
    </citation>
    <scope>NUCLEOTIDE SEQUENCE</scope>
    <source>
        <strain evidence="5">A484AB</strain>
    </source>
</reference>
<keyword evidence="6" id="KW-1185">Reference proteome</keyword>
<evidence type="ECO:0000256" key="2">
    <source>
        <dbReference type="ARBA" id="ARBA00022490"/>
    </source>
</evidence>
<dbReference type="AlphaFoldDB" id="A0A7D9IAG6"/>
<evidence type="ECO:0000256" key="1">
    <source>
        <dbReference type="ARBA" id="ARBA00004114"/>
    </source>
</evidence>
<gene>
    <name evidence="5" type="ORF">PACLA_8A079490</name>
</gene>
<dbReference type="GO" id="GO:0005814">
    <property type="term" value="C:centriole"/>
    <property type="evidence" value="ECO:0007669"/>
    <property type="project" value="UniProtKB-SubCell"/>
</dbReference>
<comment type="similarity">
    <text evidence="4">Belongs to the CEP135/TSGA10 family.</text>
</comment>
<dbReference type="CDD" id="cd22292">
    <property type="entry name" value="cc_Cep135_MBD"/>
    <property type="match status" value="1"/>
</dbReference>